<name>A0ACB9YY27_9PEZI</name>
<protein>
    <submittedName>
        <fullName evidence="1">Uncharacterized protein</fullName>
    </submittedName>
</protein>
<organism evidence="1 2">
    <name type="scientific">Hypoxylon rubiginosum</name>
    <dbReference type="NCBI Taxonomy" id="110542"/>
    <lineage>
        <taxon>Eukaryota</taxon>
        <taxon>Fungi</taxon>
        <taxon>Dikarya</taxon>
        <taxon>Ascomycota</taxon>
        <taxon>Pezizomycotina</taxon>
        <taxon>Sordariomycetes</taxon>
        <taxon>Xylariomycetidae</taxon>
        <taxon>Xylariales</taxon>
        <taxon>Hypoxylaceae</taxon>
        <taxon>Hypoxylon</taxon>
    </lineage>
</organism>
<evidence type="ECO:0000313" key="2">
    <source>
        <dbReference type="Proteomes" id="UP001497700"/>
    </source>
</evidence>
<proteinExistence type="predicted"/>
<dbReference type="EMBL" id="MU393488">
    <property type="protein sequence ID" value="KAI4864339.1"/>
    <property type="molecule type" value="Genomic_DNA"/>
</dbReference>
<gene>
    <name evidence="1" type="ORF">F4820DRAFT_449176</name>
</gene>
<comment type="caution">
    <text evidence="1">The sequence shown here is derived from an EMBL/GenBank/DDBJ whole genome shotgun (WGS) entry which is preliminary data.</text>
</comment>
<keyword evidence="2" id="KW-1185">Reference proteome</keyword>
<evidence type="ECO:0000313" key="1">
    <source>
        <dbReference type="EMBL" id="KAI4864339.1"/>
    </source>
</evidence>
<reference evidence="1 2" key="1">
    <citation type="journal article" date="2022" name="New Phytol.">
        <title>Ecological generalism drives hyperdiversity of secondary metabolite gene clusters in xylarialean endophytes.</title>
        <authorList>
            <person name="Franco M.E.E."/>
            <person name="Wisecaver J.H."/>
            <person name="Arnold A.E."/>
            <person name="Ju Y.M."/>
            <person name="Slot J.C."/>
            <person name="Ahrendt S."/>
            <person name="Moore L.P."/>
            <person name="Eastman K.E."/>
            <person name="Scott K."/>
            <person name="Konkel Z."/>
            <person name="Mondo S.J."/>
            <person name="Kuo A."/>
            <person name="Hayes R.D."/>
            <person name="Haridas S."/>
            <person name="Andreopoulos B."/>
            <person name="Riley R."/>
            <person name="LaButti K."/>
            <person name="Pangilinan J."/>
            <person name="Lipzen A."/>
            <person name="Amirebrahimi M."/>
            <person name="Yan J."/>
            <person name="Adam C."/>
            <person name="Keymanesh K."/>
            <person name="Ng V."/>
            <person name="Louie K."/>
            <person name="Northen T."/>
            <person name="Drula E."/>
            <person name="Henrissat B."/>
            <person name="Hsieh H.M."/>
            <person name="Youens-Clark K."/>
            <person name="Lutzoni F."/>
            <person name="Miadlikowska J."/>
            <person name="Eastwood D.C."/>
            <person name="Hamelin R.C."/>
            <person name="Grigoriev I.V."/>
            <person name="U'Ren J.M."/>
        </authorList>
    </citation>
    <scope>NUCLEOTIDE SEQUENCE [LARGE SCALE GENOMIC DNA]</scope>
    <source>
        <strain evidence="1 2">CBS 119005</strain>
    </source>
</reference>
<dbReference type="Proteomes" id="UP001497700">
    <property type="component" value="Unassembled WGS sequence"/>
</dbReference>
<accession>A0ACB9YY27</accession>
<sequence>MPNRTLHIRLFNKTSEHLVFNRSETTSNLRSNWKGVPQTIPPYGDANFVIVSPPNRETEGSITFDVKTDVDDIPRACVKAWARCSFFRRTNKFHLDPIQPKAVYVTSFRGRVGKNGWRHNSVAPRGSPISIECSIEYATNRYRFQLVEIAAKSDIPVRNSRDELVSGTHYLWRSDSAADWADDNRGSYAPNVFAYKSDSPVTEAGHLDVTIKPLDIELVGAEVIVYGSIDGIRTLRTDNFYVKTMRNVTVSAYVIDPTCTTSSFSKNADIAWSMELCQSLRGVLPVGPSETHLELYWLKIADRSFCDGLPVPVELLRAVFGESLDCNIEEKVMEVLSKTNGSDCNAAVTQVSGT</sequence>